<dbReference type="PANTHER" id="PTHR44051:SF19">
    <property type="entry name" value="DISULFIDE-BOND OXIDOREDUCTASE YFCG"/>
    <property type="match status" value="1"/>
</dbReference>
<dbReference type="GO" id="GO:0004364">
    <property type="term" value="F:glutathione transferase activity"/>
    <property type="evidence" value="ECO:0007669"/>
    <property type="project" value="UniProtKB-EC"/>
</dbReference>
<dbReference type="OrthoDB" id="9803562at2"/>
<dbReference type="InterPro" id="IPR040079">
    <property type="entry name" value="Glutathione_S-Trfase"/>
</dbReference>
<dbReference type="Gene3D" id="3.40.30.10">
    <property type="entry name" value="Glutaredoxin"/>
    <property type="match status" value="1"/>
</dbReference>
<dbReference type="AlphaFoldDB" id="A0A0N0Z858"/>
<dbReference type="CDD" id="cd03048">
    <property type="entry name" value="GST_N_Ure2p_like"/>
    <property type="match status" value="1"/>
</dbReference>
<dbReference type="PROSITE" id="PS50404">
    <property type="entry name" value="GST_NTER"/>
    <property type="match status" value="1"/>
</dbReference>
<keyword evidence="4" id="KW-1185">Reference proteome</keyword>
<dbReference type="Proteomes" id="UP000053226">
    <property type="component" value="Unassembled WGS sequence"/>
</dbReference>
<proteinExistence type="predicted"/>
<dbReference type="InterPro" id="IPR036282">
    <property type="entry name" value="Glutathione-S-Trfase_C_sf"/>
</dbReference>
<dbReference type="EMBL" id="LGAA01000016">
    <property type="protein sequence ID" value="KPD03109.1"/>
    <property type="molecule type" value="Genomic_DNA"/>
</dbReference>
<dbReference type="InterPro" id="IPR036249">
    <property type="entry name" value="Thioredoxin-like_sf"/>
</dbReference>
<dbReference type="PANTHER" id="PTHR44051">
    <property type="entry name" value="GLUTATHIONE S-TRANSFERASE-RELATED"/>
    <property type="match status" value="1"/>
</dbReference>
<feature type="domain" description="GST N-terminal" evidence="1">
    <location>
        <begin position="1"/>
        <end position="87"/>
    </location>
</feature>
<dbReference type="EC" id="2.5.1.18" evidence="3"/>
<evidence type="ECO:0000259" key="1">
    <source>
        <dbReference type="PROSITE" id="PS50404"/>
    </source>
</evidence>
<gene>
    <name evidence="3" type="ORF">M992_1605</name>
</gene>
<dbReference type="SFLD" id="SFLDG01151">
    <property type="entry name" value="Main.2:_Nu-like"/>
    <property type="match status" value="1"/>
</dbReference>
<dbReference type="Gene3D" id="1.20.1050.10">
    <property type="match status" value="1"/>
</dbReference>
<dbReference type="GO" id="GO:0015036">
    <property type="term" value="F:disulfide oxidoreductase activity"/>
    <property type="evidence" value="ECO:0007669"/>
    <property type="project" value="TreeGrafter"/>
</dbReference>
<feature type="domain" description="GST C-terminal" evidence="2">
    <location>
        <begin position="90"/>
        <end position="204"/>
    </location>
</feature>
<accession>A0A0N0Z858</accession>
<dbReference type="SFLD" id="SFLDG00358">
    <property type="entry name" value="Main_(cytGST)"/>
    <property type="match status" value="1"/>
</dbReference>
<dbReference type="SUPFAM" id="SSF52833">
    <property type="entry name" value="Thioredoxin-like"/>
    <property type="match status" value="1"/>
</dbReference>
<protein>
    <submittedName>
        <fullName evidence="3">Glutathione S-transferase</fullName>
        <ecNumber evidence="3">2.5.1.18</ecNumber>
    </submittedName>
</protein>
<dbReference type="Pfam" id="PF00043">
    <property type="entry name" value="GST_C"/>
    <property type="match status" value="1"/>
</dbReference>
<evidence type="ECO:0000313" key="4">
    <source>
        <dbReference type="Proteomes" id="UP000053226"/>
    </source>
</evidence>
<comment type="caution">
    <text evidence="3">The sequence shown here is derived from an EMBL/GenBank/DDBJ whole genome shotgun (WGS) entry which is preliminary data.</text>
</comment>
<dbReference type="PROSITE" id="PS50405">
    <property type="entry name" value="GST_CTER"/>
    <property type="match status" value="1"/>
</dbReference>
<dbReference type="RefSeq" id="WP_047256110.1">
    <property type="nucleotide sequence ID" value="NZ_CAWMUS010000016.1"/>
</dbReference>
<dbReference type="InterPro" id="IPR010987">
    <property type="entry name" value="Glutathione-S-Trfase_C-like"/>
</dbReference>
<organism evidence="3 4">
    <name type="scientific">Moellerella wisconsensis ATCC 35017</name>
    <dbReference type="NCBI Taxonomy" id="1354267"/>
    <lineage>
        <taxon>Bacteria</taxon>
        <taxon>Pseudomonadati</taxon>
        <taxon>Pseudomonadota</taxon>
        <taxon>Gammaproteobacteria</taxon>
        <taxon>Enterobacterales</taxon>
        <taxon>Morganellaceae</taxon>
        <taxon>Moellerella</taxon>
    </lineage>
</organism>
<dbReference type="FunFam" id="3.40.30.10:FF:000046">
    <property type="entry name" value="GSH-dependent disulfide bond oxidoreductase"/>
    <property type="match status" value="1"/>
</dbReference>
<name>A0A0N0Z858_9GAMM</name>
<dbReference type="Pfam" id="PF13409">
    <property type="entry name" value="GST_N_2"/>
    <property type="match status" value="1"/>
</dbReference>
<evidence type="ECO:0000259" key="2">
    <source>
        <dbReference type="PROSITE" id="PS50405"/>
    </source>
</evidence>
<reference evidence="3 4" key="1">
    <citation type="submission" date="2015-07" db="EMBL/GenBank/DDBJ databases">
        <title>ATOL: Assembling a taxonomically balanced genome-scale reconstruction of the evolutionary history of the Enterobacteriaceae.</title>
        <authorList>
            <person name="Plunkett G.III."/>
            <person name="Neeno-Eckwall E.C."/>
            <person name="Glasner J.D."/>
            <person name="Perna N.T."/>
        </authorList>
    </citation>
    <scope>NUCLEOTIDE SEQUENCE [LARGE SCALE GENOMIC DNA]</scope>
    <source>
        <strain evidence="3 4">ATCC 35017</strain>
    </source>
</reference>
<dbReference type="CDD" id="cd10291">
    <property type="entry name" value="GST_C_YfcG_like"/>
    <property type="match status" value="1"/>
</dbReference>
<dbReference type="InterPro" id="IPR004046">
    <property type="entry name" value="GST_C"/>
</dbReference>
<dbReference type="SUPFAM" id="SSF47616">
    <property type="entry name" value="GST C-terminal domain-like"/>
    <property type="match status" value="1"/>
</dbReference>
<evidence type="ECO:0000313" key="3">
    <source>
        <dbReference type="EMBL" id="KPD03109.1"/>
    </source>
</evidence>
<dbReference type="SFLD" id="SFLDS00019">
    <property type="entry name" value="Glutathione_Transferase_(cytos"/>
    <property type="match status" value="1"/>
</dbReference>
<sequence>MIDLYYAATPNGYKIKLFLEETGLEYTIHPINISQGDQFAPDFLAISPNNKIPAIIDTQPTDGGQPISIFESGEILIYLADKTGQLLSRDIRTRVAQLQWLFWQVGGFGPMLGQNHHFTQYASEKVPYAIQRYQTETERLYRVLNSQLEKTAYLGSDEFSIADIATFPWAKFHEHHHIDLNDYPAVKRWFEVIEQRPATQRTFA</sequence>
<dbReference type="InterPro" id="IPR004045">
    <property type="entry name" value="Glutathione_S-Trfase_N"/>
</dbReference>
<keyword evidence="3" id="KW-0808">Transferase</keyword>